<organism evidence="2 3">
    <name type="scientific">Volvox reticuliferus</name>
    <dbReference type="NCBI Taxonomy" id="1737510"/>
    <lineage>
        <taxon>Eukaryota</taxon>
        <taxon>Viridiplantae</taxon>
        <taxon>Chlorophyta</taxon>
        <taxon>core chlorophytes</taxon>
        <taxon>Chlorophyceae</taxon>
        <taxon>CS clade</taxon>
        <taxon>Chlamydomonadales</taxon>
        <taxon>Volvocaceae</taxon>
        <taxon>Volvox</taxon>
    </lineage>
</organism>
<dbReference type="AlphaFoldDB" id="A0A8J4CS83"/>
<sequence length="130" mass="13972">FPVAITTMMSASAIVDSRWATMQVVRSERTSDSAYCCVGRQKGGDVLSDAFGTHWIRFQPEKFNHRRVSDGPQQRGCRPPARCGNSPTHCSSGAAGLQLRHGLDCTHLAPALRGSSAALGRMPPAASPRH</sequence>
<protein>
    <submittedName>
        <fullName evidence="2">Uncharacterized protein</fullName>
    </submittedName>
</protein>
<reference evidence="2" key="1">
    <citation type="journal article" date="2021" name="Proc. Natl. Acad. Sci. U.S.A.">
        <title>Three genomes in the algal genus Volvox reveal the fate of a haploid sex-determining region after a transition to homothallism.</title>
        <authorList>
            <person name="Yamamoto K."/>
            <person name="Hamaji T."/>
            <person name="Kawai-Toyooka H."/>
            <person name="Matsuzaki R."/>
            <person name="Takahashi F."/>
            <person name="Nishimura Y."/>
            <person name="Kawachi M."/>
            <person name="Noguchi H."/>
            <person name="Minakuchi Y."/>
            <person name="Umen J.G."/>
            <person name="Toyoda A."/>
            <person name="Nozaki H."/>
        </authorList>
    </citation>
    <scope>NUCLEOTIDE SEQUENCE</scope>
    <source>
        <strain evidence="2">NIES-3786</strain>
    </source>
</reference>
<evidence type="ECO:0000313" key="2">
    <source>
        <dbReference type="EMBL" id="GIL87518.1"/>
    </source>
</evidence>
<keyword evidence="3" id="KW-1185">Reference proteome</keyword>
<dbReference type="EMBL" id="BNCP01000039">
    <property type="protein sequence ID" value="GIL87518.1"/>
    <property type="molecule type" value="Genomic_DNA"/>
</dbReference>
<evidence type="ECO:0000313" key="3">
    <source>
        <dbReference type="Proteomes" id="UP000747110"/>
    </source>
</evidence>
<comment type="caution">
    <text evidence="2">The sequence shown here is derived from an EMBL/GenBank/DDBJ whole genome shotgun (WGS) entry which is preliminary data.</text>
</comment>
<name>A0A8J4CS83_9CHLO</name>
<feature type="non-terminal residue" evidence="2">
    <location>
        <position position="130"/>
    </location>
</feature>
<evidence type="ECO:0000256" key="1">
    <source>
        <dbReference type="SAM" id="MobiDB-lite"/>
    </source>
</evidence>
<gene>
    <name evidence="2" type="ORF">Vretifemale_15558</name>
</gene>
<feature type="region of interest" description="Disordered" evidence="1">
    <location>
        <begin position="66"/>
        <end position="86"/>
    </location>
</feature>
<dbReference type="Proteomes" id="UP000747110">
    <property type="component" value="Unassembled WGS sequence"/>
</dbReference>
<proteinExistence type="predicted"/>
<accession>A0A8J4CS83</accession>